<evidence type="ECO:0000313" key="2">
    <source>
        <dbReference type="RefSeq" id="XP_024877163.1"/>
    </source>
</evidence>
<dbReference type="SUPFAM" id="SSF47769">
    <property type="entry name" value="SAM/Pointed domain"/>
    <property type="match status" value="1"/>
</dbReference>
<dbReference type="RefSeq" id="XP_024877163.1">
    <property type="nucleotide sequence ID" value="XM_025021395.1"/>
</dbReference>
<dbReference type="Gene3D" id="1.10.150.50">
    <property type="entry name" value="Transcription Factor, Ets-1"/>
    <property type="match status" value="1"/>
</dbReference>
<accession>A0A6J1Q657</accession>
<evidence type="ECO:0000313" key="1">
    <source>
        <dbReference type="Proteomes" id="UP000504618"/>
    </source>
</evidence>
<dbReference type="OrthoDB" id="7695556at2759"/>
<dbReference type="Proteomes" id="UP000504618">
    <property type="component" value="Unplaced"/>
</dbReference>
<gene>
    <name evidence="2 3" type="primary">LOC112458019</name>
</gene>
<dbReference type="GeneID" id="112458019"/>
<dbReference type="InterPro" id="IPR013761">
    <property type="entry name" value="SAM/pointed_sf"/>
</dbReference>
<dbReference type="RefSeq" id="XP_024877164.1">
    <property type="nucleotide sequence ID" value="XM_025021396.1"/>
</dbReference>
<protein>
    <submittedName>
        <fullName evidence="2 3">Uncharacterized protein LOC112458019 isoform X1</fullName>
    </submittedName>
</protein>
<proteinExistence type="predicted"/>
<reference evidence="2 3" key="1">
    <citation type="submission" date="2025-04" db="UniProtKB">
        <authorList>
            <consortium name="RefSeq"/>
        </authorList>
    </citation>
    <scope>IDENTIFICATION</scope>
    <source>
        <tissue evidence="2 3">Whole body</tissue>
    </source>
</reference>
<sequence>MYENMEITDILQQLGISTYANVFEKNGITMELIKDLNEKLIAELIPEVGPRIIFLSYWKKNFSQTKETSSVASSVGTSVTSSDAEINSIENNQNALNTCNKNAIQETNTCENSSKRKLHELDEEDASTSQDTFLLETIPSIEDLLQRSKTGRVILCGSKIKELTGSMRNKLCNIIITYMQDNNLVMTNEIAKGISKRIVKLFPSEAEGTYFIEGKKKDPQSG</sequence>
<name>A0A6J1Q657_9HYME</name>
<evidence type="ECO:0000313" key="3">
    <source>
        <dbReference type="RefSeq" id="XP_024877164.1"/>
    </source>
</evidence>
<dbReference type="AlphaFoldDB" id="A0A6J1Q657"/>
<keyword evidence="1" id="KW-1185">Reference proteome</keyword>
<organism evidence="1 2">
    <name type="scientific">Temnothorax curvispinosus</name>
    <dbReference type="NCBI Taxonomy" id="300111"/>
    <lineage>
        <taxon>Eukaryota</taxon>
        <taxon>Metazoa</taxon>
        <taxon>Ecdysozoa</taxon>
        <taxon>Arthropoda</taxon>
        <taxon>Hexapoda</taxon>
        <taxon>Insecta</taxon>
        <taxon>Pterygota</taxon>
        <taxon>Neoptera</taxon>
        <taxon>Endopterygota</taxon>
        <taxon>Hymenoptera</taxon>
        <taxon>Apocrita</taxon>
        <taxon>Aculeata</taxon>
        <taxon>Formicoidea</taxon>
        <taxon>Formicidae</taxon>
        <taxon>Myrmicinae</taxon>
        <taxon>Temnothorax</taxon>
    </lineage>
</organism>